<proteinExistence type="predicted"/>
<sequence>MKKILFFSLILNSLHIYSQVGINTESPKATLDVVGKPTQPDVLDGIIIPRITGNQLSAKTYTTEQTGTILYVRNAASSLAGQVINVDAAGFYYFDGNKWMKTGNSSSGVNIYNSNGALTGNREANLNGYNLNFSGNGNVGIGGIDDLAKLNVKGFIQFAGNSDYGVGKIFDNDNGEKYGLTQITYFPSTGDGRSPGTRIYTSGRTSVPGHIAFGKYTSASDFTEWARFAKNTGYFGINTYNPVTTMDVTAYASDATKADGITAPRLTGNQLKAKDALYGTNQQGAIIYATAAANPTTTKTANVTKEGYYYFNGSVWVAFQAQSSTSSDATRFLGGTVYSRFGNKNNGTLDDSKIIGGGESVSYSVGGISHTSTKGGINSLKGNGYTISNPKNGIFDIQFDTPMSEIYGISVNIVDSYGYNSGNQGGAGNNTTVNPSEPGSRLFTNDNSQVSFISDSIIRIKTGDSNGGLSNRSFTFLVTGK</sequence>
<accession>A0ABT3HNE9</accession>
<organism evidence="1 2">
    <name type="scientific">Chryseobacterium oryctis</name>
    <dbReference type="NCBI Taxonomy" id="2952618"/>
    <lineage>
        <taxon>Bacteria</taxon>
        <taxon>Pseudomonadati</taxon>
        <taxon>Bacteroidota</taxon>
        <taxon>Flavobacteriia</taxon>
        <taxon>Flavobacteriales</taxon>
        <taxon>Weeksellaceae</taxon>
        <taxon>Chryseobacterium group</taxon>
        <taxon>Chryseobacterium</taxon>
    </lineage>
</organism>
<dbReference type="RefSeq" id="WP_264743264.1">
    <property type="nucleotide sequence ID" value="NZ_JAPDHV010000003.1"/>
</dbReference>
<dbReference type="Proteomes" id="UP001163719">
    <property type="component" value="Unassembled WGS sequence"/>
</dbReference>
<reference evidence="1" key="1">
    <citation type="submission" date="2022-10" db="EMBL/GenBank/DDBJ databases">
        <title>Chryseobacterium babae sp. nov. isolated from the gut of the beetle Oryctes rhinoceros, and Chryseobacterium kimseyorum sp. nov., isolated from a stick insect rearing cage.</title>
        <authorList>
            <person name="Shelomi M."/>
            <person name="Han C.-J."/>
            <person name="Chen W.-M."/>
            <person name="Chen H.-K."/>
            <person name="Liaw S.-J."/>
            <person name="Muhle E."/>
            <person name="Clermont D."/>
        </authorList>
    </citation>
    <scope>NUCLEOTIDE SEQUENCE</scope>
    <source>
        <strain evidence="1">WLa1L2M3</strain>
    </source>
</reference>
<comment type="caution">
    <text evidence="1">The sequence shown here is derived from an EMBL/GenBank/DDBJ whole genome shotgun (WGS) entry which is preliminary data.</text>
</comment>
<protein>
    <submittedName>
        <fullName evidence="1">Uncharacterized protein</fullName>
    </submittedName>
</protein>
<evidence type="ECO:0000313" key="2">
    <source>
        <dbReference type="Proteomes" id="UP001163719"/>
    </source>
</evidence>
<gene>
    <name evidence="1" type="ORF">OH806_08575</name>
</gene>
<keyword evidence="2" id="KW-1185">Reference proteome</keyword>
<evidence type="ECO:0000313" key="1">
    <source>
        <dbReference type="EMBL" id="MCW3161319.1"/>
    </source>
</evidence>
<dbReference type="EMBL" id="JAPDHV010000003">
    <property type="protein sequence ID" value="MCW3161319.1"/>
    <property type="molecule type" value="Genomic_DNA"/>
</dbReference>
<name>A0ABT3HNE9_9FLAO</name>